<accession>A0A6G7WEE1</accession>
<proteinExistence type="predicted"/>
<protein>
    <submittedName>
        <fullName evidence="1">Uncharacterized protein</fullName>
    </submittedName>
</protein>
<dbReference type="Proteomes" id="UP000501830">
    <property type="component" value="Chromosome"/>
</dbReference>
<sequence length="153" mass="17826">MAVPNEVYALLREFDKEYGSHWERIPETDERLLKVRLLLEPDYVTKRKNRVGRGNRKILWTDEMDEYLTENDGKTLAELSRLMNISAQSISRRRNHLGMKNVSQTEANGGIIYTDADGNEHIYASVTLARIATRLPRKTIYKALKIGKEWRYA</sequence>
<dbReference type="KEGG" id="jpo:G7058_00085"/>
<evidence type="ECO:0000313" key="1">
    <source>
        <dbReference type="EMBL" id="QIK50597.1"/>
    </source>
</evidence>
<dbReference type="EMBL" id="CP049889">
    <property type="protein sequence ID" value="QIK50597.1"/>
    <property type="molecule type" value="Genomic_DNA"/>
</dbReference>
<dbReference type="AlphaFoldDB" id="A0A6G7WEE1"/>
<evidence type="ECO:0000313" key="2">
    <source>
        <dbReference type="Proteomes" id="UP000501830"/>
    </source>
</evidence>
<reference evidence="1 2" key="1">
    <citation type="journal article" date="2017" name="Int. J. Syst. Evol. Microbiol.">
        <title>Jeotgalibaca porci sp. nov. and Jeotgalibaca arthritidis sp. nov., isolated from pigs, and emended description of the genus Jeotgalibaca.</title>
        <authorList>
            <person name="Zamora L."/>
            <person name="Perez-Sancho M."/>
            <person name="Dominguez L."/>
            <person name="Fernandez-Garayzabal J.F."/>
            <person name="Vela A.I."/>
        </authorList>
    </citation>
    <scope>NUCLEOTIDE SEQUENCE [LARGE SCALE GENOMIC DNA]</scope>
    <source>
        <strain evidence="1 2">CCUG 69148</strain>
    </source>
</reference>
<dbReference type="GeneID" id="94551652"/>
<gene>
    <name evidence="1" type="ORF">G7058_00085</name>
</gene>
<name>A0A6G7WEE1_9LACT</name>
<organism evidence="1 2">
    <name type="scientific">Jeotgalibaca porci</name>
    <dbReference type="NCBI Taxonomy" id="1868793"/>
    <lineage>
        <taxon>Bacteria</taxon>
        <taxon>Bacillati</taxon>
        <taxon>Bacillota</taxon>
        <taxon>Bacilli</taxon>
        <taxon>Lactobacillales</taxon>
        <taxon>Carnobacteriaceae</taxon>
        <taxon>Jeotgalibaca</taxon>
    </lineage>
</organism>
<dbReference type="RefSeq" id="WP_166061640.1">
    <property type="nucleotide sequence ID" value="NZ_CP049889.1"/>
</dbReference>
<keyword evidence="2" id="KW-1185">Reference proteome</keyword>